<keyword evidence="3" id="KW-1185">Reference proteome</keyword>
<feature type="transmembrane region" description="Helical" evidence="1">
    <location>
        <begin position="59"/>
        <end position="84"/>
    </location>
</feature>
<proteinExistence type="predicted"/>
<feature type="transmembrane region" description="Helical" evidence="1">
    <location>
        <begin position="104"/>
        <end position="126"/>
    </location>
</feature>
<dbReference type="InterPro" id="IPR017496">
    <property type="entry name" value="Photo_alph_chp2"/>
</dbReference>
<dbReference type="NCBIfam" id="TIGR03055">
    <property type="entry name" value="photo_alph_chp2"/>
    <property type="match status" value="1"/>
</dbReference>
<dbReference type="AlphaFoldDB" id="A0A4U1L6F7"/>
<comment type="caution">
    <text evidence="2">The sequence shown here is derived from an EMBL/GenBank/DDBJ whole genome shotgun (WGS) entry which is preliminary data.</text>
</comment>
<reference evidence="2 3" key="1">
    <citation type="submission" date="2019-04" db="EMBL/GenBank/DDBJ databases">
        <authorList>
            <person name="Yang Y."/>
            <person name="Wei D."/>
        </authorList>
    </citation>
    <scope>NUCLEOTIDE SEQUENCE [LARGE SCALE GENOMIC DNA]</scope>
    <source>
        <strain evidence="2 3">L-1-4w-11</strain>
    </source>
</reference>
<dbReference type="OrthoDB" id="152369at2"/>
<evidence type="ECO:0000256" key="1">
    <source>
        <dbReference type="SAM" id="Phobius"/>
    </source>
</evidence>
<gene>
    <name evidence="2" type="ORF">FBR43_09365</name>
</gene>
<organism evidence="2 3">
    <name type="scientific">Sphingomonas baiyangensis</name>
    <dbReference type="NCBI Taxonomy" id="2572576"/>
    <lineage>
        <taxon>Bacteria</taxon>
        <taxon>Pseudomonadati</taxon>
        <taxon>Pseudomonadota</taxon>
        <taxon>Alphaproteobacteria</taxon>
        <taxon>Sphingomonadales</taxon>
        <taxon>Sphingomonadaceae</taxon>
        <taxon>Sphingomonas</taxon>
    </lineage>
</organism>
<dbReference type="EMBL" id="SWKR01000002">
    <property type="protein sequence ID" value="TKD52204.1"/>
    <property type="molecule type" value="Genomic_DNA"/>
</dbReference>
<evidence type="ECO:0000313" key="2">
    <source>
        <dbReference type="EMBL" id="TKD52204.1"/>
    </source>
</evidence>
<protein>
    <submittedName>
        <fullName evidence="2">DUF3623 family protein</fullName>
    </submittedName>
</protein>
<feature type="transmembrane region" description="Helical" evidence="1">
    <location>
        <begin position="138"/>
        <end position="160"/>
    </location>
</feature>
<evidence type="ECO:0000313" key="3">
    <source>
        <dbReference type="Proteomes" id="UP000309138"/>
    </source>
</evidence>
<feature type="transmembrane region" description="Helical" evidence="1">
    <location>
        <begin position="35"/>
        <end position="53"/>
    </location>
</feature>
<feature type="transmembrane region" description="Helical" evidence="1">
    <location>
        <begin position="181"/>
        <end position="200"/>
    </location>
</feature>
<dbReference type="Pfam" id="PF12291">
    <property type="entry name" value="DUF3623"/>
    <property type="match status" value="1"/>
</dbReference>
<sequence length="262" mass="27641">MIAAPLLFALAAWFLGTAAVVWLNSRAPATFARSLRIGAVLSLAATLWLAVLVRDPSPAAAYAAFAAAIVIWGWHELAFLTGAVMGPNRTLCPAGLAGWPRFRAATATVIHHEVALAAHLALIAAIGWEQPNQTATAAFAALFVLRLSAKLNLFLGVANLSDEVFPARLAYLKSYFGARRWTPFYIVSLIGGGWLIWTGWTMAQAASGGAATGAMLVTGLATLGLVEHALLMLPLSDAAMWRWASAAHTSGVRPAISIDERG</sequence>
<dbReference type="Proteomes" id="UP000309138">
    <property type="component" value="Unassembled WGS sequence"/>
</dbReference>
<keyword evidence="1" id="KW-0472">Membrane</keyword>
<keyword evidence="1" id="KW-1133">Transmembrane helix</keyword>
<name>A0A4U1L6F7_9SPHN</name>
<keyword evidence="1" id="KW-0812">Transmembrane</keyword>
<feature type="transmembrane region" description="Helical" evidence="1">
    <location>
        <begin position="6"/>
        <end position="23"/>
    </location>
</feature>
<feature type="transmembrane region" description="Helical" evidence="1">
    <location>
        <begin position="212"/>
        <end position="233"/>
    </location>
</feature>
<accession>A0A4U1L6F7</accession>